<dbReference type="Proteomes" id="UP001163624">
    <property type="component" value="Chromosome"/>
</dbReference>
<feature type="transmembrane region" description="Helical" evidence="2">
    <location>
        <begin position="6"/>
        <end position="26"/>
    </location>
</feature>
<dbReference type="Gene3D" id="1.20.1260.10">
    <property type="match status" value="1"/>
</dbReference>
<proteinExistence type="predicted"/>
<dbReference type="PANTHER" id="PTHR38593:SF1">
    <property type="entry name" value="BLR2558 PROTEIN"/>
    <property type="match status" value="1"/>
</dbReference>
<evidence type="ECO:0000313" key="5">
    <source>
        <dbReference type="Proteomes" id="UP001163624"/>
    </source>
</evidence>
<accession>A0ABY7A623</accession>
<feature type="compositionally biased region" description="Low complexity" evidence="1">
    <location>
        <begin position="102"/>
        <end position="117"/>
    </location>
</feature>
<dbReference type="InterPro" id="IPR012347">
    <property type="entry name" value="Ferritin-like"/>
</dbReference>
<protein>
    <submittedName>
        <fullName evidence="4">DUF4142 domain-containing protein</fullName>
    </submittedName>
</protein>
<name>A0ABY7A623_9PSED</name>
<evidence type="ECO:0000313" key="4">
    <source>
        <dbReference type="EMBL" id="WAI52340.1"/>
    </source>
</evidence>
<keyword evidence="2" id="KW-0472">Membrane</keyword>
<evidence type="ECO:0000256" key="1">
    <source>
        <dbReference type="SAM" id="MobiDB-lite"/>
    </source>
</evidence>
<sequence>MSTRPISAYFRALSIAGAAVLGGLLLSDMTPADERSAANGFIAETMSNSQQQIARARQALLHGHTLAVRDQAQGVLDEHGKMLAELKALAEKHGLQVSSEPAQKQQSDQAQADLASSQRFDRDYAEAQLKASRAAVESFDRMSKRTDDPELQGFARLWLPMLYHQREIADQLVASQKP</sequence>
<organism evidence="4 5">
    <name type="scientific">Pseudomonas triclosanedens</name>
    <dbReference type="NCBI Taxonomy" id="2961893"/>
    <lineage>
        <taxon>Bacteria</taxon>
        <taxon>Pseudomonadati</taxon>
        <taxon>Pseudomonadota</taxon>
        <taxon>Gammaproteobacteria</taxon>
        <taxon>Pseudomonadales</taxon>
        <taxon>Pseudomonadaceae</taxon>
        <taxon>Pseudomonas</taxon>
    </lineage>
</organism>
<dbReference type="EMBL" id="CP113432">
    <property type="protein sequence ID" value="WAI52340.1"/>
    <property type="molecule type" value="Genomic_DNA"/>
</dbReference>
<dbReference type="InterPro" id="IPR025419">
    <property type="entry name" value="DUF4142"/>
</dbReference>
<keyword evidence="5" id="KW-1185">Reference proteome</keyword>
<keyword evidence="2" id="KW-1133">Transmembrane helix</keyword>
<reference evidence="4" key="1">
    <citation type="submission" date="2022-11" db="EMBL/GenBank/DDBJ databases">
        <title>Pseudomonas triclosanedens sp. nov., a triclosan degrader isolated from activated sludge.</title>
        <authorList>
            <person name="Yin Y."/>
            <person name="Lu Z."/>
        </authorList>
    </citation>
    <scope>NUCLEOTIDE SEQUENCE</scope>
    <source>
        <strain evidence="4">ZM23</strain>
    </source>
</reference>
<evidence type="ECO:0000256" key="2">
    <source>
        <dbReference type="SAM" id="Phobius"/>
    </source>
</evidence>
<dbReference type="RefSeq" id="WP_254474122.1">
    <property type="nucleotide sequence ID" value="NZ_CP113432.1"/>
</dbReference>
<feature type="region of interest" description="Disordered" evidence="1">
    <location>
        <begin position="94"/>
        <end position="117"/>
    </location>
</feature>
<dbReference type="PANTHER" id="PTHR38593">
    <property type="entry name" value="BLR2558 PROTEIN"/>
    <property type="match status" value="1"/>
</dbReference>
<feature type="domain" description="DUF4142" evidence="3">
    <location>
        <begin position="39"/>
        <end position="172"/>
    </location>
</feature>
<gene>
    <name evidence="4" type="ORF">OU419_14145</name>
</gene>
<evidence type="ECO:0000259" key="3">
    <source>
        <dbReference type="Pfam" id="PF13628"/>
    </source>
</evidence>
<dbReference type="Pfam" id="PF13628">
    <property type="entry name" value="DUF4142"/>
    <property type="match status" value="1"/>
</dbReference>
<keyword evidence="2" id="KW-0812">Transmembrane</keyword>